<feature type="compositionally biased region" description="Polar residues" evidence="1">
    <location>
        <begin position="1104"/>
        <end position="1128"/>
    </location>
</feature>
<keyword evidence="2" id="KW-1185">Reference proteome</keyword>
<feature type="compositionally biased region" description="Polar residues" evidence="1">
    <location>
        <begin position="288"/>
        <end position="299"/>
    </location>
</feature>
<feature type="region of interest" description="Disordered" evidence="1">
    <location>
        <begin position="586"/>
        <end position="606"/>
    </location>
</feature>
<feature type="compositionally biased region" description="Polar residues" evidence="1">
    <location>
        <begin position="26"/>
        <end position="45"/>
    </location>
</feature>
<dbReference type="WBParaSite" id="TCONS_00001605.p1">
    <property type="protein sequence ID" value="TCONS_00001605.p1"/>
    <property type="gene ID" value="XLOC_001485"/>
</dbReference>
<dbReference type="WBParaSite" id="SSTP_0000074200.1">
    <property type="protein sequence ID" value="SSTP_0000074200.1"/>
    <property type="gene ID" value="SSTP_0000074200"/>
</dbReference>
<accession>A0A0K0DU26</accession>
<name>A0A0K0DU26_STRER</name>
<proteinExistence type="predicted"/>
<dbReference type="AlphaFoldDB" id="A0A0K0DU26"/>
<feature type="compositionally biased region" description="Basic and acidic residues" evidence="1">
    <location>
        <begin position="241"/>
        <end position="266"/>
    </location>
</feature>
<sequence length="1178" mass="132250">MSFSSKSSGGVKPHKGTNIIQVYGGKNNTTSKITGNTKLGSLQSTSKVNGSIRRLPNIATLPSLKSESSGTELTPVSSSGNNGWNKQPAVNKLSSNITSLKSLNESSLTDKTSTTNKVSDLRPRWAKVSLTSSNDYGTQGNGYQENADINSSTLSNAPLKEFPSLADSVGKIKNSNDDSNSLFPEAPPPSTAIGGYIRAKPVSYKSERKLPDRYCATTKLSYGKSEKFDLNKKLAEVRVEEERRKKEEMKNCHFNDDQKGDEKENSEIAPDEGNNFKVESHNYDNSKETSYSENFPTSNEKLQNGYEVYGYSSKNHIVKGNDMVQNYEYQDDKHDNSNESPCEYNIEKSNVCHPITNTNTTASFLTKNHGTVRIAKRGEDFGQCNRNLGDEKNELRPITSVIKGHDNECTKNNTKITSGTEKHSTKLLQNIVDIDKKVDRKDAVMKPAPTPPVNIWAKRAEEREQAEKERLKQLELLNAAEHDKKQRMDYSNKMSISKMSNDGIHNSSKSSWKNKESGKKIGSNNSTNENTTNYRSSKRYNKEEGFNNLGKRLENKKNSDEKEFDSFKRYGNVNNICDKSIKSYSKGGNRSSYNNKGKNIKQHGNKKHFEGNENVEVDSDSSEVINYGKLNKDGVKATYYKREEAILEKQKKIPQNEKVWNNNKESSNNHKNNHNINENDHKKIIDNDKCIDNNKVENQINLDNDKKVGEDKCNSSIANDAKGDDSGKKEISQQDIENLKNTVGTITDGSSSPIPTTWSNGDNFDECLTMKQSTIRNSLDDTINNQLNCSNNDNRINYDSTNGPFSVDSMNDIFGFSGNTTSGFEASFSSVNKNISSKGNSRQQIQDSGRVQVQSTNLQQTNMTPPVIQQQDSIGIHPSQGSMDVFGYNQMNMLMPNDLFGRPFQTQFANYGPSAYTQANNIYYDPRQNNQWNSTTNGTSTYNTTNTDTLNNRGTITNNSRNNVGNQQSSTNYSQQVGNRQQRNNNNQHQQYHFMPTFSQYQGHDYFRNQPAPPNVTMNYTIQPTDINSSNHHYNTIMPPMLGSQNYQPNQYQFPPPIHASQQVQGNTGYNNSNQRSSHGRQNNSLDDFSNWNMFLSSQNMVPSSQILPNTRGNGQNLHYPTTQQNSVGSRQNFLNNNQNSGNQRNNSINNRGNSDNNSSNRWNSTNNSSNNGNKHTH</sequence>
<feature type="region of interest" description="Disordered" evidence="1">
    <location>
        <begin position="1104"/>
        <end position="1178"/>
    </location>
</feature>
<feature type="region of interest" description="Disordered" evidence="1">
    <location>
        <begin position="59"/>
        <end position="89"/>
    </location>
</feature>
<feature type="compositionally biased region" description="Polar residues" evidence="1">
    <location>
        <begin position="586"/>
        <end position="597"/>
    </location>
</feature>
<feature type="compositionally biased region" description="Low complexity" evidence="1">
    <location>
        <begin position="933"/>
        <end position="955"/>
    </location>
</feature>
<dbReference type="STRING" id="6248.A0A0K0DU26"/>
<evidence type="ECO:0000256" key="1">
    <source>
        <dbReference type="SAM" id="MobiDB-lite"/>
    </source>
</evidence>
<feature type="compositionally biased region" description="Low complexity" evidence="1">
    <location>
        <begin position="523"/>
        <end position="535"/>
    </location>
</feature>
<feature type="compositionally biased region" description="Polar residues" evidence="1">
    <location>
        <begin position="497"/>
        <end position="506"/>
    </location>
</feature>
<evidence type="ECO:0000313" key="2">
    <source>
        <dbReference type="Proteomes" id="UP000035681"/>
    </source>
</evidence>
<feature type="region of interest" description="Disordered" evidence="1">
    <location>
        <begin position="497"/>
        <end position="562"/>
    </location>
</feature>
<reference evidence="3" key="1">
    <citation type="submission" date="2015-08" db="UniProtKB">
        <authorList>
            <consortium name="WormBaseParasite"/>
        </authorList>
    </citation>
    <scope>IDENTIFICATION</scope>
</reference>
<feature type="compositionally biased region" description="Low complexity" evidence="1">
    <location>
        <begin position="661"/>
        <end position="676"/>
    </location>
</feature>
<evidence type="ECO:0000313" key="4">
    <source>
        <dbReference type="WBParaSite" id="TCONS_00001605.p1"/>
    </source>
</evidence>
<feature type="region of interest" description="Disordered" evidence="1">
    <location>
        <begin position="660"/>
        <end position="681"/>
    </location>
</feature>
<feature type="region of interest" description="Disordered" evidence="1">
    <location>
        <begin position="927"/>
        <end position="982"/>
    </location>
</feature>
<feature type="compositionally biased region" description="Basic and acidic residues" evidence="1">
    <location>
        <begin position="278"/>
        <end position="287"/>
    </location>
</feature>
<feature type="compositionally biased region" description="Polar residues" evidence="1">
    <location>
        <begin position="63"/>
        <end position="85"/>
    </location>
</feature>
<dbReference type="Proteomes" id="UP000035681">
    <property type="component" value="Unplaced"/>
</dbReference>
<feature type="region of interest" description="Disordered" evidence="1">
    <location>
        <begin position="1"/>
        <end position="45"/>
    </location>
</feature>
<feature type="compositionally biased region" description="Polar residues" evidence="1">
    <location>
        <begin position="956"/>
        <end position="974"/>
    </location>
</feature>
<feature type="region of interest" description="Disordered" evidence="1">
    <location>
        <begin position="241"/>
        <end position="299"/>
    </location>
</feature>
<feature type="compositionally biased region" description="Low complexity" evidence="1">
    <location>
        <begin position="1129"/>
        <end position="1178"/>
    </location>
</feature>
<organism evidence="3">
    <name type="scientific">Strongyloides stercoralis</name>
    <name type="common">Threadworm</name>
    <dbReference type="NCBI Taxonomy" id="6248"/>
    <lineage>
        <taxon>Eukaryota</taxon>
        <taxon>Metazoa</taxon>
        <taxon>Ecdysozoa</taxon>
        <taxon>Nematoda</taxon>
        <taxon>Chromadorea</taxon>
        <taxon>Rhabditida</taxon>
        <taxon>Tylenchina</taxon>
        <taxon>Panagrolaimomorpha</taxon>
        <taxon>Strongyloidoidea</taxon>
        <taxon>Strongyloididae</taxon>
        <taxon>Strongyloides</taxon>
    </lineage>
</organism>
<feature type="compositionally biased region" description="Polar residues" evidence="1">
    <location>
        <begin position="1060"/>
        <end position="1086"/>
    </location>
</feature>
<feature type="region of interest" description="Disordered" evidence="1">
    <location>
        <begin position="131"/>
        <end position="150"/>
    </location>
</feature>
<feature type="region of interest" description="Disordered" evidence="1">
    <location>
        <begin position="1043"/>
        <end position="1086"/>
    </location>
</feature>
<protein>
    <submittedName>
        <fullName evidence="4">BAT2 N-terminal domain-containing protein</fullName>
    </submittedName>
    <submittedName>
        <fullName evidence="3">BAT2_N domain-containing protein</fullName>
    </submittedName>
</protein>
<evidence type="ECO:0000313" key="3">
    <source>
        <dbReference type="WBParaSite" id="SSTP_0000074200.1"/>
    </source>
</evidence>
<feature type="compositionally biased region" description="Basic and acidic residues" evidence="1">
    <location>
        <begin position="540"/>
        <end position="562"/>
    </location>
</feature>